<dbReference type="InterPro" id="IPR047160">
    <property type="entry name" value="GP183-like"/>
</dbReference>
<feature type="transmembrane region" description="Helical" evidence="9">
    <location>
        <begin position="107"/>
        <end position="129"/>
    </location>
</feature>
<dbReference type="GO" id="GO:0008142">
    <property type="term" value="F:oxysterol binding"/>
    <property type="evidence" value="ECO:0007669"/>
    <property type="project" value="InterPro"/>
</dbReference>
<feature type="transmembrane region" description="Helical" evidence="9">
    <location>
        <begin position="197"/>
        <end position="218"/>
    </location>
</feature>
<keyword evidence="12" id="KW-1185">Reference proteome</keyword>
<evidence type="ECO:0000256" key="7">
    <source>
        <dbReference type="ARBA" id="ARBA00023170"/>
    </source>
</evidence>
<dbReference type="Pfam" id="PF00001">
    <property type="entry name" value="7tm_1"/>
    <property type="match status" value="1"/>
</dbReference>
<proteinExistence type="predicted"/>
<dbReference type="PROSITE" id="PS50262">
    <property type="entry name" value="G_PROTEIN_RECEP_F1_2"/>
    <property type="match status" value="1"/>
</dbReference>
<dbReference type="CDD" id="cd14982">
    <property type="entry name" value="7tmA_purinoceptor-like"/>
    <property type="match status" value="1"/>
</dbReference>
<keyword evidence="2 9" id="KW-0812">Transmembrane</keyword>
<evidence type="ECO:0000313" key="12">
    <source>
        <dbReference type="Proteomes" id="UP000540952"/>
    </source>
</evidence>
<keyword evidence="5 9" id="KW-0472">Membrane</keyword>
<evidence type="ECO:0000256" key="1">
    <source>
        <dbReference type="ARBA" id="ARBA00004141"/>
    </source>
</evidence>
<evidence type="ECO:0000313" key="11">
    <source>
        <dbReference type="EMBL" id="NWR29650.1"/>
    </source>
</evidence>
<dbReference type="GO" id="GO:0016020">
    <property type="term" value="C:membrane"/>
    <property type="evidence" value="ECO:0007669"/>
    <property type="project" value="UniProtKB-SubCell"/>
</dbReference>
<gene>
    <name evidence="11" type="primary">Lpar6_1</name>
    <name evidence="11" type="ORF">TACRUB_R03203</name>
</gene>
<feature type="transmembrane region" description="Helical" evidence="9">
    <location>
        <begin position="141"/>
        <end position="164"/>
    </location>
</feature>
<dbReference type="GO" id="GO:0004930">
    <property type="term" value="F:G protein-coupled receptor activity"/>
    <property type="evidence" value="ECO:0007669"/>
    <property type="project" value="UniProtKB-KW"/>
</dbReference>
<keyword evidence="7" id="KW-0675">Receptor</keyword>
<accession>A0A7K4W5E1</accession>
<feature type="transmembrane region" description="Helical" evidence="9">
    <location>
        <begin position="238"/>
        <end position="262"/>
    </location>
</feature>
<dbReference type="PANTHER" id="PTHR24237">
    <property type="entry name" value="G-PROTEIN COUPLED RECEPTOR"/>
    <property type="match status" value="1"/>
</dbReference>
<dbReference type="PANTHER" id="PTHR24237:SF37">
    <property type="entry name" value="COAGULATION FACTOR II (THROMBIN) RECEPTOR-LIKE 2-RELATED"/>
    <property type="match status" value="1"/>
</dbReference>
<feature type="domain" description="G-protein coupled receptors family 1 profile" evidence="10">
    <location>
        <begin position="45"/>
        <end position="298"/>
    </location>
</feature>
<evidence type="ECO:0000256" key="2">
    <source>
        <dbReference type="ARBA" id="ARBA00022692"/>
    </source>
</evidence>
<evidence type="ECO:0000256" key="3">
    <source>
        <dbReference type="ARBA" id="ARBA00022989"/>
    </source>
</evidence>
<evidence type="ECO:0000259" key="10">
    <source>
        <dbReference type="PROSITE" id="PS50262"/>
    </source>
</evidence>
<keyword evidence="8" id="KW-0807">Transducer</keyword>
<feature type="non-terminal residue" evidence="11">
    <location>
        <position position="1"/>
    </location>
</feature>
<keyword evidence="6" id="KW-1015">Disulfide bond</keyword>
<evidence type="ECO:0000256" key="4">
    <source>
        <dbReference type="ARBA" id="ARBA00023040"/>
    </source>
</evidence>
<dbReference type="AlphaFoldDB" id="A0A7K4W5E1"/>
<feature type="transmembrane region" description="Helical" evidence="9">
    <location>
        <begin position="65"/>
        <end position="87"/>
    </location>
</feature>
<dbReference type="Proteomes" id="UP000540952">
    <property type="component" value="Unassembled WGS sequence"/>
</dbReference>
<keyword evidence="3 9" id="KW-1133">Transmembrane helix</keyword>
<comment type="subcellular location">
    <subcellularLocation>
        <location evidence="1">Membrane</location>
        <topology evidence="1">Multi-pass membrane protein</topology>
    </subcellularLocation>
</comment>
<dbReference type="InterPro" id="IPR000276">
    <property type="entry name" value="GPCR_Rhodpsn"/>
</dbReference>
<dbReference type="PRINTS" id="PR00237">
    <property type="entry name" value="GPCRRHODOPSN"/>
</dbReference>
<feature type="non-terminal residue" evidence="11">
    <location>
        <position position="351"/>
    </location>
</feature>
<protein>
    <submittedName>
        <fullName evidence="11">LPAR6 protein</fullName>
    </submittedName>
</protein>
<sequence length="351" mass="39293">TMAGVSWASNETVASGSSELWLEADFQHSLFPVTYSVAFVLGLVGNVLSLYLLSCRVRHTSHSYIYLINLALVDTLFVWVLPFKIHYHLHGSNWIFGDAACRITGTLFYVNIHLSIALFTCICVDRYLAVLHPFTYIQIRASHCVLVATALWLVALGVAVPLALGGPLHGRGVGNTTACFEDFPPGSWSRQAAPYDVLASVFGCVVPFSLILAGWPLVAGRISRVKRGVSRRRALSTIYIILAICALCFLPYHLTHLLHFLARVRVVQDRSLCALISRMRRVTPALLSLSCCLDPFLYYYSSSSKHWHCSFRLRFRSKKVFTICDQSFGQPSCDYKLQQRRGNENPRDGIN</sequence>
<feature type="transmembrane region" description="Helical" evidence="9">
    <location>
        <begin position="30"/>
        <end position="53"/>
    </location>
</feature>
<evidence type="ECO:0000256" key="6">
    <source>
        <dbReference type="ARBA" id="ARBA00023157"/>
    </source>
</evidence>
<dbReference type="SUPFAM" id="SSF81321">
    <property type="entry name" value="Family A G protein-coupled receptor-like"/>
    <property type="match status" value="1"/>
</dbReference>
<reference evidence="11 12" key="1">
    <citation type="submission" date="2019-09" db="EMBL/GenBank/DDBJ databases">
        <title>Bird 10,000 Genomes (B10K) Project - Family phase.</title>
        <authorList>
            <person name="Zhang G."/>
        </authorList>
    </citation>
    <scope>NUCLEOTIDE SEQUENCE [LARGE SCALE GENOMIC DNA]</scope>
    <source>
        <strain evidence="11">B10K-CU-031-13</strain>
        <tissue evidence="11">Muscle</tissue>
    </source>
</reference>
<organism evidence="11 12">
    <name type="scientific">Tachuris rubrigastra</name>
    <dbReference type="NCBI Taxonomy" id="495162"/>
    <lineage>
        <taxon>Eukaryota</taxon>
        <taxon>Metazoa</taxon>
        <taxon>Chordata</taxon>
        <taxon>Craniata</taxon>
        <taxon>Vertebrata</taxon>
        <taxon>Euteleostomi</taxon>
        <taxon>Archelosauria</taxon>
        <taxon>Archosauria</taxon>
        <taxon>Dinosauria</taxon>
        <taxon>Saurischia</taxon>
        <taxon>Theropoda</taxon>
        <taxon>Coelurosauria</taxon>
        <taxon>Aves</taxon>
        <taxon>Neognathae</taxon>
        <taxon>Neoaves</taxon>
        <taxon>Telluraves</taxon>
        <taxon>Australaves</taxon>
        <taxon>Passeriformes</taxon>
        <taxon>Tyrannidae</taxon>
        <taxon>Tachuris</taxon>
    </lineage>
</organism>
<keyword evidence="4" id="KW-0297">G-protein coupled receptor</keyword>
<dbReference type="PRINTS" id="PR01157">
    <property type="entry name" value="P2YPURNOCPTR"/>
</dbReference>
<evidence type="ECO:0000256" key="5">
    <source>
        <dbReference type="ARBA" id="ARBA00023136"/>
    </source>
</evidence>
<dbReference type="Gene3D" id="1.20.1070.10">
    <property type="entry name" value="Rhodopsin 7-helix transmembrane proteins"/>
    <property type="match status" value="1"/>
</dbReference>
<evidence type="ECO:0000256" key="9">
    <source>
        <dbReference type="SAM" id="Phobius"/>
    </source>
</evidence>
<comment type="caution">
    <text evidence="11">The sequence shown here is derived from an EMBL/GenBank/DDBJ whole genome shotgun (WGS) entry which is preliminary data.</text>
</comment>
<dbReference type="InterPro" id="IPR017452">
    <property type="entry name" value="GPCR_Rhodpsn_7TM"/>
</dbReference>
<name>A0A7K4W5E1_9TYRA</name>
<dbReference type="FunFam" id="1.20.1070.10:FF:000017">
    <property type="entry name" value="lysophosphatidic acid receptor 4"/>
    <property type="match status" value="1"/>
</dbReference>
<dbReference type="EMBL" id="VZRD01000042">
    <property type="protein sequence ID" value="NWR29650.1"/>
    <property type="molecule type" value="Genomic_DNA"/>
</dbReference>
<evidence type="ECO:0000256" key="8">
    <source>
        <dbReference type="ARBA" id="ARBA00023224"/>
    </source>
</evidence>